<accession>A0A183TKS8</accession>
<evidence type="ECO:0000313" key="17">
    <source>
        <dbReference type="WBParaSite" id="SSLN_0001772501-mRNA-1"/>
    </source>
</evidence>
<sequence length="485" mass="55292">MKRRHVDLLLGVVHAAVAFYLVYLTNEVQPTAYMDEYFHEKQTHAYLAGRWSEWDSNITTPPGLYLLTAIFLKSREIFLGDNTRQDLNVTHFRYLNALHLGVNAFLVSSILSHLNRLPLPLHLLYLTSIVTLPVLFFTSFLFYTDQVSLAAVLATALAFLYKRRLTAFLLACFACSVRQTNIVWCAFLVGMSIASRLSSIRRKRGSPTEASPFSWFCVLLRSPVRVIQAVIQGIAYDAPLLTLVGGLFMAFVWWNGGVVLGDRSSHEFTFHIPQLLYFLAFCAAQTPLRFFLFLLHLSRSLCKRQRMLPLLLLLLFLTALSVASAHCCTVAHKYILADNRHYTFYVWQRLFQRYPVFRYIVTPLYALAGLYVATTFFPTVEIAVGVMTECARCRLLTLLRLAVFVVCTAACLIPSPLIECRYFIVPFVVWRLLTAPHAAAAPIAPLIAASEVLLNVAVNFITVYVFFYKPFFWDSQPSLPQRFMW</sequence>
<reference evidence="17" key="1">
    <citation type="submission" date="2016-06" db="UniProtKB">
        <authorList>
            <consortium name="WormBaseParasite"/>
        </authorList>
    </citation>
    <scope>IDENTIFICATION</scope>
</reference>
<dbReference type="OrthoDB" id="4769at2759"/>
<feature type="transmembrane region" description="Helical" evidence="14">
    <location>
        <begin position="123"/>
        <end position="143"/>
    </location>
</feature>
<dbReference type="STRING" id="70667.A0A183TKS8"/>
<dbReference type="EMBL" id="UYSU01041939">
    <property type="protein sequence ID" value="VDM03462.1"/>
    <property type="molecule type" value="Genomic_DNA"/>
</dbReference>
<reference evidence="15 16" key="2">
    <citation type="submission" date="2018-11" db="EMBL/GenBank/DDBJ databases">
        <authorList>
            <consortium name="Pathogen Informatics"/>
        </authorList>
    </citation>
    <scope>NUCLEOTIDE SEQUENCE [LARGE SCALE GENOMIC DNA]</scope>
    <source>
        <strain evidence="15 16">NST_G2</strain>
    </source>
</reference>
<feature type="transmembrane region" description="Helical" evidence="14">
    <location>
        <begin position="234"/>
        <end position="254"/>
    </location>
</feature>
<comment type="catalytic activity">
    <reaction evidence="13">
        <text>an alpha-D-Glc-(1-&gt;3)-alpha-D-Glc-(1-&gt;3)-alpha-D-Man-(1-&gt;2)-alpha-D-Man-(1-&gt;2)-alpha-D-Man-(1-&gt;3)-[alpha-D-Man-(1-&gt;2)-alpha-D-Man-(1-&gt;3)-[alpha-D-Man-(1-&gt;2)-alpha-D-Man-(1-&gt;6)]-alpha-D-Man-(1-&gt;6)]-beta-D-Man-(1-&gt;4)-beta-D-GlcNAc-(1-&gt;4)-alpha-D-GlcNAc-diphospho-di-trans,poly-cis-dolichol + a di-trans,poly-cis-dolichyl beta-D-glucosyl phosphate = a alpha-D-Glc-(1-&gt;2)-alpha-D-Glc-(1-&gt;3)-alpha-D-Glc-(1-&gt;3)-alpha-D-Man-(1-&gt;2)-alpha-D-Man-(1-&gt;2)-alpha-D-Man-(1-&gt;3)-[alpha-D-Man-(1-&gt;2)-alpha-D-Man-(1-&gt;3)-[alpha-D-Man-(1-&gt;2)-alpha-D-Man-(1-&gt;6)]-alpha-D-Man-(1-&gt;6)]-beta-D-Man-(1-&gt;4)-beta-D-GlcNAc-(1-&gt;4)-alpha-D-GlcNAc-diphospho-di-trans,poly-cis-dolichol + a di-trans,poly-cis-dolichyl phosphate + H(+)</text>
        <dbReference type="Rhea" id="RHEA:29543"/>
        <dbReference type="Rhea" id="RHEA-COMP:19498"/>
        <dbReference type="Rhea" id="RHEA-COMP:19502"/>
        <dbReference type="Rhea" id="RHEA-COMP:19512"/>
        <dbReference type="Rhea" id="RHEA-COMP:19522"/>
        <dbReference type="ChEBI" id="CHEBI:15378"/>
        <dbReference type="ChEBI" id="CHEBI:57525"/>
        <dbReference type="ChEBI" id="CHEBI:57683"/>
        <dbReference type="ChEBI" id="CHEBI:132522"/>
        <dbReference type="ChEBI" id="CHEBI:132523"/>
        <dbReference type="EC" id="2.4.1.256"/>
    </reaction>
    <physiologicalReaction direction="left-to-right" evidence="13">
        <dbReference type="Rhea" id="RHEA:29544"/>
    </physiologicalReaction>
</comment>
<feature type="transmembrane region" description="Helical" evidence="14">
    <location>
        <begin position="92"/>
        <end position="111"/>
    </location>
</feature>
<keyword evidence="9" id="KW-0256">Endoplasmic reticulum</keyword>
<protein>
    <recommendedName>
        <fullName evidence="5 14">Dol-P-Glc:Glc(2)Man(9)GlcNAc(2)-PP-Dol alpha-1,2-glucosyltransferase</fullName>
        <ecNumber evidence="4 14">2.4.1.256</ecNumber>
    </recommendedName>
</protein>
<dbReference type="PANTHER" id="PTHR12989">
    <property type="entry name" value="ALPHA-1,2-GLUCOSYLTRANSFERASE ALG10"/>
    <property type="match status" value="1"/>
</dbReference>
<comment type="caution">
    <text evidence="14">Lacks conserved residue(s) required for the propagation of feature annotation.</text>
</comment>
<keyword evidence="10 14" id="KW-1133">Transmembrane helix</keyword>
<evidence type="ECO:0000313" key="16">
    <source>
        <dbReference type="Proteomes" id="UP000275846"/>
    </source>
</evidence>
<evidence type="ECO:0000256" key="1">
    <source>
        <dbReference type="ARBA" id="ARBA00004477"/>
    </source>
</evidence>
<feature type="transmembrane region" description="Helical" evidence="14">
    <location>
        <begin position="7"/>
        <end position="25"/>
    </location>
</feature>
<dbReference type="GO" id="GO:0106073">
    <property type="term" value="F:dolichyl pyrophosphate Glc2Man9GlcNAc2 alpha-1,2-glucosyltransferase activity"/>
    <property type="evidence" value="ECO:0007669"/>
    <property type="project" value="UniProtKB-UniRule"/>
</dbReference>
<comment type="pathway">
    <text evidence="2">Protein modification; protein glycosylation.</text>
</comment>
<organism evidence="17">
    <name type="scientific">Schistocephalus solidus</name>
    <name type="common">Tapeworm</name>
    <dbReference type="NCBI Taxonomy" id="70667"/>
    <lineage>
        <taxon>Eukaryota</taxon>
        <taxon>Metazoa</taxon>
        <taxon>Spiralia</taxon>
        <taxon>Lophotrochozoa</taxon>
        <taxon>Platyhelminthes</taxon>
        <taxon>Cestoda</taxon>
        <taxon>Eucestoda</taxon>
        <taxon>Diphyllobothriidea</taxon>
        <taxon>Diphyllobothriidae</taxon>
        <taxon>Schistocephalus</taxon>
    </lineage>
</organism>
<evidence type="ECO:0000313" key="15">
    <source>
        <dbReference type="EMBL" id="VDM03462.1"/>
    </source>
</evidence>
<dbReference type="EC" id="2.4.1.256" evidence="4 14"/>
<evidence type="ECO:0000256" key="12">
    <source>
        <dbReference type="ARBA" id="ARBA00044727"/>
    </source>
</evidence>
<evidence type="ECO:0000256" key="3">
    <source>
        <dbReference type="ARBA" id="ARBA00010600"/>
    </source>
</evidence>
<evidence type="ECO:0000256" key="14">
    <source>
        <dbReference type="PIRNR" id="PIRNR028810"/>
    </source>
</evidence>
<dbReference type="AlphaFoldDB" id="A0A183TKS8"/>
<name>A0A183TKS8_SCHSO</name>
<keyword evidence="7" id="KW-0808">Transferase</keyword>
<feature type="transmembrane region" description="Helical" evidence="14">
    <location>
        <begin position="356"/>
        <end position="377"/>
    </location>
</feature>
<evidence type="ECO:0000256" key="13">
    <source>
        <dbReference type="ARBA" id="ARBA00048064"/>
    </source>
</evidence>
<feature type="transmembrane region" description="Helical" evidence="14">
    <location>
        <begin position="438"/>
        <end position="467"/>
    </location>
</feature>
<comment type="function">
    <text evidence="12">Dol-P-Glc:Glc(2)Man(9)GlcNAc(2)-PP-Dol alpha-1,2-glucosyltransferase that operates in the biosynthetic pathway of dolichol-linked oligosaccharides, the glycan precursors employed in protein asparagine (N)-glycosylation. The assembly of dolichol-linked oligosaccharides begins on the cytosolic side of the endoplasmic reticulum membrane and finishes in its lumen. The sequential addition of sugars to dolichol pyrophosphate produces dolichol-linked oligosaccharides containing fourteen sugars, including two GlcNAcs, nine mannoses and three glucoses. Once assembled, the oligosaccharide is transferred from the lipid to nascent proteins by oligosaccharyltransferases. In the lumen of the endoplasmic reticulum, adds the third and last glucose residue from dolichyl phosphate glucose (Dol-P-Glc) onto the lipid-linked oligosaccharide intermediate Glc(2)Man(9)GlcNAc(2)-PP-Dol to produce Glc(3)Man(9)GlcNAc(2)-PP-Dol.</text>
</comment>
<feature type="transmembrane region" description="Helical" evidence="14">
    <location>
        <begin position="398"/>
        <end position="418"/>
    </location>
</feature>
<evidence type="ECO:0000256" key="10">
    <source>
        <dbReference type="ARBA" id="ARBA00022989"/>
    </source>
</evidence>
<feature type="transmembrane region" description="Helical" evidence="14">
    <location>
        <begin position="274"/>
        <end position="295"/>
    </location>
</feature>
<dbReference type="WBParaSite" id="SSLN_0001772501-mRNA-1">
    <property type="protein sequence ID" value="SSLN_0001772501-mRNA-1"/>
    <property type="gene ID" value="SSLN_0001772501"/>
</dbReference>
<dbReference type="Pfam" id="PF04922">
    <property type="entry name" value="DIE2_ALG10"/>
    <property type="match status" value="1"/>
</dbReference>
<dbReference type="Proteomes" id="UP000275846">
    <property type="component" value="Unassembled WGS sequence"/>
</dbReference>
<dbReference type="PANTHER" id="PTHR12989:SF10">
    <property type="entry name" value="DOL-P-GLC:GLC(2)MAN(9)GLCNAC(2)-PP-DOL ALPHA-1,2-GLUCOSYLTRANSFERASE-RELATED"/>
    <property type="match status" value="1"/>
</dbReference>
<comment type="subcellular location">
    <subcellularLocation>
        <location evidence="1">Endoplasmic reticulum membrane</location>
        <topology evidence="1">Multi-pass membrane protein</topology>
    </subcellularLocation>
</comment>
<keyword evidence="8 14" id="KW-0812">Transmembrane</keyword>
<dbReference type="GO" id="GO:0005789">
    <property type="term" value="C:endoplasmic reticulum membrane"/>
    <property type="evidence" value="ECO:0007669"/>
    <property type="project" value="UniProtKB-SubCell"/>
</dbReference>
<dbReference type="PIRSF" id="PIRSF028810">
    <property type="entry name" value="Alpha1_2_glucosyltferase_Alg10"/>
    <property type="match status" value="1"/>
</dbReference>
<evidence type="ECO:0000256" key="4">
    <source>
        <dbReference type="ARBA" id="ARBA00011967"/>
    </source>
</evidence>
<evidence type="ECO:0000256" key="5">
    <source>
        <dbReference type="ARBA" id="ARBA00018512"/>
    </source>
</evidence>
<evidence type="ECO:0000256" key="11">
    <source>
        <dbReference type="ARBA" id="ARBA00023136"/>
    </source>
</evidence>
<evidence type="ECO:0000256" key="9">
    <source>
        <dbReference type="ARBA" id="ARBA00022824"/>
    </source>
</evidence>
<feature type="transmembrane region" description="Helical" evidence="14">
    <location>
        <begin position="307"/>
        <end position="336"/>
    </location>
</feature>
<keyword evidence="16" id="KW-1185">Reference proteome</keyword>
<comment type="similarity">
    <text evidence="3 14">Belongs to the ALG10 glucosyltransferase family.</text>
</comment>
<evidence type="ECO:0000256" key="8">
    <source>
        <dbReference type="ARBA" id="ARBA00022692"/>
    </source>
</evidence>
<evidence type="ECO:0000256" key="6">
    <source>
        <dbReference type="ARBA" id="ARBA00022676"/>
    </source>
</evidence>
<evidence type="ECO:0000256" key="7">
    <source>
        <dbReference type="ARBA" id="ARBA00022679"/>
    </source>
</evidence>
<dbReference type="GO" id="GO:0006488">
    <property type="term" value="P:dolichol-linked oligosaccharide biosynthetic process"/>
    <property type="evidence" value="ECO:0007669"/>
    <property type="project" value="UniProtKB-UniRule"/>
</dbReference>
<evidence type="ECO:0000256" key="2">
    <source>
        <dbReference type="ARBA" id="ARBA00004922"/>
    </source>
</evidence>
<dbReference type="InterPro" id="IPR016900">
    <property type="entry name" value="Alg10"/>
</dbReference>
<keyword evidence="6 14" id="KW-0328">Glycosyltransferase</keyword>
<keyword evidence="11 14" id="KW-0472">Membrane</keyword>
<proteinExistence type="inferred from homology"/>
<gene>
    <name evidence="15" type="ORF">SSLN_LOCUS17076</name>
</gene>